<gene>
    <name evidence="2" type="ORF">CP982_38840</name>
</gene>
<dbReference type="AlphaFoldDB" id="A0A5P2XJV1"/>
<keyword evidence="1" id="KW-0812">Transmembrane</keyword>
<protein>
    <submittedName>
        <fullName evidence="2">Phage holin family protein</fullName>
    </submittedName>
</protein>
<feature type="transmembrane region" description="Helical" evidence="1">
    <location>
        <begin position="58"/>
        <end position="83"/>
    </location>
</feature>
<dbReference type="KEGG" id="sspb:CP982_38840"/>
<name>A0A5P2XJV1_STRST</name>
<evidence type="ECO:0000256" key="1">
    <source>
        <dbReference type="SAM" id="Phobius"/>
    </source>
</evidence>
<proteinExistence type="predicted"/>
<dbReference type="Proteomes" id="UP000326505">
    <property type="component" value="Chromosome"/>
</dbReference>
<sequence>MVTVRAPHTAHGHDRDREASVGALVGEVTHDLTRLVRTEVELAKAELKEQGRPAGQAAGLYGGSGYATGLALALASLAAVFGLDHVMDRAWAALIVAAVWAVVGAVLYATGRRRMRSVRLTPERSLDSLKEDAKWARHPTG</sequence>
<dbReference type="InterPro" id="IPR009937">
    <property type="entry name" value="Phage_holin_3_6"/>
</dbReference>
<dbReference type="Pfam" id="PF07332">
    <property type="entry name" value="Phage_holin_3_6"/>
    <property type="match status" value="1"/>
</dbReference>
<dbReference type="OrthoDB" id="3216929at2"/>
<dbReference type="EMBL" id="CP023690">
    <property type="protein sequence ID" value="QEV63924.1"/>
    <property type="molecule type" value="Genomic_DNA"/>
</dbReference>
<keyword evidence="1" id="KW-0472">Membrane</keyword>
<accession>A0A5P2XJV1</accession>
<organism evidence="2 3">
    <name type="scientific">Streptomyces spectabilis</name>
    <dbReference type="NCBI Taxonomy" id="68270"/>
    <lineage>
        <taxon>Bacteria</taxon>
        <taxon>Bacillati</taxon>
        <taxon>Actinomycetota</taxon>
        <taxon>Actinomycetes</taxon>
        <taxon>Kitasatosporales</taxon>
        <taxon>Streptomycetaceae</taxon>
        <taxon>Streptomyces</taxon>
    </lineage>
</organism>
<reference evidence="2 3" key="1">
    <citation type="submission" date="2017-09" db="EMBL/GenBank/DDBJ databases">
        <authorList>
            <person name="Lee N."/>
            <person name="Cho B.-K."/>
        </authorList>
    </citation>
    <scope>NUCLEOTIDE SEQUENCE [LARGE SCALE GENOMIC DNA]</scope>
    <source>
        <strain evidence="2 3">ATCC 27465</strain>
    </source>
</reference>
<evidence type="ECO:0000313" key="2">
    <source>
        <dbReference type="EMBL" id="QEV63924.1"/>
    </source>
</evidence>
<keyword evidence="1" id="KW-1133">Transmembrane helix</keyword>
<feature type="transmembrane region" description="Helical" evidence="1">
    <location>
        <begin position="89"/>
        <end position="109"/>
    </location>
</feature>
<evidence type="ECO:0000313" key="3">
    <source>
        <dbReference type="Proteomes" id="UP000326505"/>
    </source>
</evidence>